<dbReference type="Gene3D" id="3.10.450.50">
    <property type="match status" value="1"/>
</dbReference>
<evidence type="ECO:0000313" key="2">
    <source>
        <dbReference type="EMBL" id="CAB4782050.1"/>
    </source>
</evidence>
<organism evidence="2">
    <name type="scientific">freshwater metagenome</name>
    <dbReference type="NCBI Taxonomy" id="449393"/>
    <lineage>
        <taxon>unclassified sequences</taxon>
        <taxon>metagenomes</taxon>
        <taxon>ecological metagenomes</taxon>
    </lineage>
</organism>
<evidence type="ECO:0000259" key="1">
    <source>
        <dbReference type="Pfam" id="PF14534"/>
    </source>
</evidence>
<dbReference type="InterPro" id="IPR027843">
    <property type="entry name" value="DUF4440"/>
</dbReference>
<dbReference type="Pfam" id="PF14534">
    <property type="entry name" value="DUF4440"/>
    <property type="match status" value="1"/>
</dbReference>
<accession>A0A6J6WC94</accession>
<feature type="domain" description="DUF4440" evidence="1">
    <location>
        <begin position="49"/>
        <end position="148"/>
    </location>
</feature>
<proteinExistence type="predicted"/>
<dbReference type="SUPFAM" id="SSF54427">
    <property type="entry name" value="NTF2-like"/>
    <property type="match status" value="1"/>
</dbReference>
<protein>
    <submittedName>
        <fullName evidence="2">Unannotated protein</fullName>
    </submittedName>
</protein>
<dbReference type="InterPro" id="IPR032710">
    <property type="entry name" value="NTF2-like_dom_sf"/>
</dbReference>
<gene>
    <name evidence="2" type="ORF">UFOPK2938_00789</name>
</gene>
<reference evidence="2" key="1">
    <citation type="submission" date="2020-05" db="EMBL/GenBank/DDBJ databases">
        <authorList>
            <person name="Chiriac C."/>
            <person name="Salcher M."/>
            <person name="Ghai R."/>
            <person name="Kavagutti S V."/>
        </authorList>
    </citation>
    <scope>NUCLEOTIDE SEQUENCE</scope>
</reference>
<sequence length="160" mass="17341">MTFSSVRAMKSVSALAGAIVLAALLSACGGSSYDTSAKPTADNAEALTQVTRFFDDVVKKDQTDLQRFLAPNFVQQRTTGIGINKEDYIKGLPDLYSYKLVDVEGSLYGDSLTATYQASTNLIVDGKKYPKAPVPFLSTFVRVNGEWYMASNGNFGIVKK</sequence>
<dbReference type="PROSITE" id="PS51257">
    <property type="entry name" value="PROKAR_LIPOPROTEIN"/>
    <property type="match status" value="1"/>
</dbReference>
<dbReference type="EMBL" id="CAEZZX010000153">
    <property type="protein sequence ID" value="CAB4782050.1"/>
    <property type="molecule type" value="Genomic_DNA"/>
</dbReference>
<name>A0A6J6WC94_9ZZZZ</name>
<dbReference type="AlphaFoldDB" id="A0A6J6WC94"/>